<sequence length="252" mass="27371">MNNNLYLNIGKFFLVISIIAIGAVHIVSGHFPAGLMPVVASLPAKQALAYLTGLLLIVAGLLVLIKKYAAYGAFLAALLYLLALLLIHVPKVLAEPKNPSEWAGFFEIICIMGGTLILLGATSKDSGTKLIKTGTYLFSIGLLVFGVQHYMYAQFVANLIPAWIPARLFWDYLVMVAFFASAISFIIQRLTHLAGALLGLMFLIWVLILHLPRVIASIHTEPEWTSLFVALAFSGISFLIAGLAPTTRSKSQ</sequence>
<dbReference type="EMBL" id="JACHCA010000002">
    <property type="protein sequence ID" value="MBB6126765.1"/>
    <property type="molecule type" value="Genomic_DNA"/>
</dbReference>
<name>A0A1N7BS54_9SPHI</name>
<evidence type="ECO:0000313" key="4">
    <source>
        <dbReference type="Proteomes" id="UP000541583"/>
    </source>
</evidence>
<feature type="transmembrane region" description="Helical" evidence="1">
    <location>
        <begin position="134"/>
        <end position="157"/>
    </location>
</feature>
<evidence type="ECO:0000256" key="1">
    <source>
        <dbReference type="SAM" id="Phobius"/>
    </source>
</evidence>
<feature type="transmembrane region" description="Helical" evidence="1">
    <location>
        <begin position="194"/>
        <end position="212"/>
    </location>
</feature>
<keyword evidence="1" id="KW-0472">Membrane</keyword>
<proteinExistence type="predicted"/>
<keyword evidence="1" id="KW-1133">Transmembrane helix</keyword>
<feature type="transmembrane region" description="Helical" evidence="1">
    <location>
        <begin position="72"/>
        <end position="90"/>
    </location>
</feature>
<accession>A0A1N7BS54</accession>
<feature type="transmembrane region" description="Helical" evidence="1">
    <location>
        <begin position="169"/>
        <end position="187"/>
    </location>
</feature>
<organism evidence="3 5">
    <name type="scientific">Mucilaginibacter lappiensis</name>
    <dbReference type="NCBI Taxonomy" id="354630"/>
    <lineage>
        <taxon>Bacteria</taxon>
        <taxon>Pseudomonadati</taxon>
        <taxon>Bacteroidota</taxon>
        <taxon>Sphingobacteriia</taxon>
        <taxon>Sphingobacteriales</taxon>
        <taxon>Sphingobacteriaceae</taxon>
        <taxon>Mucilaginibacter</taxon>
    </lineage>
</organism>
<feature type="transmembrane region" description="Helical" evidence="1">
    <location>
        <begin position="102"/>
        <end position="122"/>
    </location>
</feature>
<evidence type="ECO:0000313" key="3">
    <source>
        <dbReference type="EMBL" id="MBB6126765.1"/>
    </source>
</evidence>
<dbReference type="RefSeq" id="WP_076374401.1">
    <property type="nucleotide sequence ID" value="NZ_FTMG01000008.1"/>
</dbReference>
<reference evidence="4 5" key="1">
    <citation type="submission" date="2020-08" db="EMBL/GenBank/DDBJ databases">
        <title>Genomic Encyclopedia of Type Strains, Phase IV (KMG-V): Genome sequencing to study the core and pangenomes of soil and plant-associated prokaryotes.</title>
        <authorList>
            <person name="Whitman W."/>
        </authorList>
    </citation>
    <scope>NUCLEOTIDE SEQUENCE [LARGE SCALE GENOMIC DNA]</scope>
    <source>
        <strain evidence="2 4">ANJLi2</strain>
        <strain evidence="3 5">MP601</strain>
    </source>
</reference>
<keyword evidence="1" id="KW-0812">Transmembrane</keyword>
<keyword evidence="4" id="KW-1185">Reference proteome</keyword>
<dbReference type="OrthoDB" id="1122300at2"/>
<feature type="transmembrane region" description="Helical" evidence="1">
    <location>
        <begin position="12"/>
        <end position="35"/>
    </location>
</feature>
<dbReference type="EMBL" id="JACHCB010000006">
    <property type="protein sequence ID" value="MBB6110057.1"/>
    <property type="molecule type" value="Genomic_DNA"/>
</dbReference>
<dbReference type="AlphaFoldDB" id="A0A1N7BS54"/>
<dbReference type="Proteomes" id="UP000541583">
    <property type="component" value="Unassembled WGS sequence"/>
</dbReference>
<evidence type="ECO:0000313" key="5">
    <source>
        <dbReference type="Proteomes" id="UP000548326"/>
    </source>
</evidence>
<gene>
    <name evidence="3" type="ORF">HDF22_000870</name>
    <name evidence="2" type="ORF">HDF23_002813</name>
</gene>
<feature type="transmembrane region" description="Helical" evidence="1">
    <location>
        <begin position="224"/>
        <end position="244"/>
    </location>
</feature>
<comment type="caution">
    <text evidence="3">The sequence shown here is derived from an EMBL/GenBank/DDBJ whole genome shotgun (WGS) entry which is preliminary data.</text>
</comment>
<protein>
    <submittedName>
        <fullName evidence="2 3">Membrane protein YphA (DoxX/SURF4 family)</fullName>
    </submittedName>
</protein>
<dbReference type="Proteomes" id="UP000548326">
    <property type="component" value="Unassembled WGS sequence"/>
</dbReference>
<feature type="transmembrane region" description="Helical" evidence="1">
    <location>
        <begin position="47"/>
        <end position="65"/>
    </location>
</feature>
<evidence type="ECO:0000313" key="2">
    <source>
        <dbReference type="EMBL" id="MBB6110057.1"/>
    </source>
</evidence>